<dbReference type="InterPro" id="IPR001841">
    <property type="entry name" value="Znf_RING"/>
</dbReference>
<feature type="region of interest" description="Disordered" evidence="7">
    <location>
        <begin position="641"/>
        <end position="730"/>
    </location>
</feature>
<evidence type="ECO:0000256" key="1">
    <source>
        <dbReference type="ARBA" id="ARBA00022679"/>
    </source>
</evidence>
<dbReference type="GO" id="GO:0000151">
    <property type="term" value="C:ubiquitin ligase complex"/>
    <property type="evidence" value="ECO:0007669"/>
    <property type="project" value="TreeGrafter"/>
</dbReference>
<dbReference type="SMART" id="SM00184">
    <property type="entry name" value="RING"/>
    <property type="match status" value="1"/>
</dbReference>
<evidence type="ECO:0000256" key="4">
    <source>
        <dbReference type="ARBA" id="ARBA00022786"/>
    </source>
</evidence>
<name>A0A2C5W0L6_9PEZI</name>
<evidence type="ECO:0000256" key="3">
    <source>
        <dbReference type="ARBA" id="ARBA00022771"/>
    </source>
</evidence>
<gene>
    <name evidence="10" type="primary">DMA2</name>
    <name evidence="10" type="ORF">CFIMG_007063RA</name>
</gene>
<dbReference type="InterPro" id="IPR000253">
    <property type="entry name" value="FHA_dom"/>
</dbReference>
<feature type="compositionally biased region" description="Low complexity" evidence="7">
    <location>
        <begin position="51"/>
        <end position="65"/>
    </location>
</feature>
<dbReference type="Pfam" id="PF00498">
    <property type="entry name" value="FHA"/>
    <property type="match status" value="1"/>
</dbReference>
<keyword evidence="11" id="KW-1185">Reference proteome</keyword>
<accession>A0A2C5W0L6</accession>
<dbReference type="SUPFAM" id="SSF49879">
    <property type="entry name" value="SMAD/FHA domain"/>
    <property type="match status" value="1"/>
</dbReference>
<dbReference type="SUPFAM" id="SSF57850">
    <property type="entry name" value="RING/U-box"/>
    <property type="match status" value="1"/>
</dbReference>
<dbReference type="GO" id="GO:0061630">
    <property type="term" value="F:ubiquitin protein ligase activity"/>
    <property type="evidence" value="ECO:0007669"/>
    <property type="project" value="TreeGrafter"/>
</dbReference>
<dbReference type="OrthoDB" id="687730at2759"/>
<protein>
    <submittedName>
        <fullName evidence="10">E3 ubiquitin-protein ligase DMA2</fullName>
    </submittedName>
</protein>
<feature type="compositionally biased region" description="Low complexity" evidence="7">
    <location>
        <begin position="655"/>
        <end position="671"/>
    </location>
</feature>
<dbReference type="Pfam" id="PF17123">
    <property type="entry name" value="zf-RING_11"/>
    <property type="match status" value="1"/>
</dbReference>
<dbReference type="InterPro" id="IPR013083">
    <property type="entry name" value="Znf_RING/FYVE/PHD"/>
</dbReference>
<keyword evidence="4" id="KW-0833">Ubl conjugation pathway</keyword>
<keyword evidence="5" id="KW-0862">Zinc</keyword>
<keyword evidence="1" id="KW-0808">Transferase</keyword>
<dbReference type="GO" id="GO:0005829">
    <property type="term" value="C:cytosol"/>
    <property type="evidence" value="ECO:0007669"/>
    <property type="project" value="TreeGrafter"/>
</dbReference>
<feature type="domain" description="FHA" evidence="8">
    <location>
        <begin position="331"/>
        <end position="394"/>
    </location>
</feature>
<sequence length="730" mass="75209">MFSPPVVSGHVLSPTRSSPATSPTTSTSRGSRLRSLSYLKNYAHHLTGRDNNTASSSSSNTAFTNHGNNPSLANRHAAATSPATIPAAPNTATAVPTPPASATTIDLSSSSHLSLPHPHSPTSASAALLSPSASSLSASHRISRSISNPLHGSIAANTAASTTITNATSVQQQQQQQQRPDHTENSSTSGVTTATSVSPATAAAAPAVSTPGTIHLLSRVVSVPSTSSGPALQSVVESDVESPIFVSANPSPSASVAAMESIPEPAAAAVSAAANDTAPAPATAAPGSSTDASPSSHYSIRLTAYTDPRSTRQSLEFSTVLRKLPTGNEVLRVGRHSERENGRAVPSNVPSAAPIGFKSKVVSRRHCEFWCDEGKWYIKDVKSSSGTFLNHVRLSPPGQESKPWRVKDGDIIQLGIDFRGGEETMFRCVKMRVEVNRGWQNSANPFNTSAHERIRNLAKPNASSNSQDCTICLSRIAPCQTLFVAPCSHTWHFKCIKALLDGPSYPLFHCPNCRATTDLEAEPEEPEGWEMVDDAPAAADETTMSTAPTGVAPVAAVGAQLDGASSSNLDAAVTIPISTLAAAAAATASATVAIAAADDRILQAPAAATDANGDVTMVLPAGALQSLNIDEQQLAEIQEEQGEAQLSNAATPALSDVPASAPASIASAGVPIPSPRTPSPGSQTGQDQVLTPRNHAGPWVFDGQALDASHGLTPLTSAMSDSGSGPMEVS</sequence>
<dbReference type="InterPro" id="IPR008984">
    <property type="entry name" value="SMAD_FHA_dom_sf"/>
</dbReference>
<feature type="region of interest" description="Disordered" evidence="7">
    <location>
        <begin position="1"/>
        <end position="34"/>
    </location>
</feature>
<dbReference type="GO" id="GO:0016567">
    <property type="term" value="P:protein ubiquitination"/>
    <property type="evidence" value="ECO:0007669"/>
    <property type="project" value="TreeGrafter"/>
</dbReference>
<reference evidence="10 11" key="1">
    <citation type="journal article" date="2013" name="Fungal Biol.">
        <title>Analysis of microsatellite markers in the genome of the plant pathogen Ceratocystis fimbriata.</title>
        <authorList>
            <person name="Simpson M.C."/>
            <person name="Wilken P.M."/>
            <person name="Coetzee M.P."/>
            <person name="Wingfield M.J."/>
            <person name="Wingfield B.D."/>
        </authorList>
    </citation>
    <scope>NUCLEOTIDE SEQUENCE [LARGE SCALE GENOMIC DNA]</scope>
    <source>
        <strain evidence="10 11">CBS 114723</strain>
    </source>
</reference>
<evidence type="ECO:0000259" key="9">
    <source>
        <dbReference type="PROSITE" id="PS50089"/>
    </source>
</evidence>
<dbReference type="GO" id="GO:0032153">
    <property type="term" value="C:cell division site"/>
    <property type="evidence" value="ECO:0007669"/>
    <property type="project" value="TreeGrafter"/>
</dbReference>
<comment type="caution">
    <text evidence="10">The sequence shown here is derived from an EMBL/GenBank/DDBJ whole genome shotgun (WGS) entry which is preliminary data.</text>
</comment>
<dbReference type="Gene3D" id="3.30.40.10">
    <property type="entry name" value="Zinc/RING finger domain, C3HC4 (zinc finger)"/>
    <property type="match status" value="1"/>
</dbReference>
<feature type="compositionally biased region" description="Low complexity" evidence="7">
    <location>
        <begin position="165"/>
        <end position="178"/>
    </location>
</feature>
<dbReference type="AlphaFoldDB" id="A0A2C5W0L6"/>
<dbReference type="FunFam" id="2.60.200.20:FF:000030">
    <property type="entry name" value="FHA domain-containing protein"/>
    <property type="match status" value="1"/>
</dbReference>
<dbReference type="PROSITE" id="PS50089">
    <property type="entry name" value="ZF_RING_2"/>
    <property type="match status" value="1"/>
</dbReference>
<keyword evidence="3 6" id="KW-0863">Zinc-finger</keyword>
<keyword evidence="2" id="KW-0479">Metal-binding</keyword>
<feature type="compositionally biased region" description="Low complexity" evidence="7">
    <location>
        <begin position="77"/>
        <end position="127"/>
    </location>
</feature>
<evidence type="ECO:0000313" key="11">
    <source>
        <dbReference type="Proteomes" id="UP000222788"/>
    </source>
</evidence>
<dbReference type="GO" id="GO:0006511">
    <property type="term" value="P:ubiquitin-dependent protein catabolic process"/>
    <property type="evidence" value="ECO:0007669"/>
    <property type="project" value="TreeGrafter"/>
</dbReference>
<evidence type="ECO:0000313" key="10">
    <source>
        <dbReference type="EMBL" id="PHH49269.1"/>
    </source>
</evidence>
<evidence type="ECO:0000256" key="5">
    <source>
        <dbReference type="ARBA" id="ARBA00022833"/>
    </source>
</evidence>
<evidence type="ECO:0000259" key="8">
    <source>
        <dbReference type="PROSITE" id="PS50006"/>
    </source>
</evidence>
<feature type="domain" description="RING-type" evidence="9">
    <location>
        <begin position="469"/>
        <end position="514"/>
    </location>
</feature>
<dbReference type="SMART" id="SM00240">
    <property type="entry name" value="FHA"/>
    <property type="match status" value="1"/>
</dbReference>
<organism evidence="10 11">
    <name type="scientific">Ceratocystis fimbriata CBS 114723</name>
    <dbReference type="NCBI Taxonomy" id="1035309"/>
    <lineage>
        <taxon>Eukaryota</taxon>
        <taxon>Fungi</taxon>
        <taxon>Dikarya</taxon>
        <taxon>Ascomycota</taxon>
        <taxon>Pezizomycotina</taxon>
        <taxon>Sordariomycetes</taxon>
        <taxon>Hypocreomycetidae</taxon>
        <taxon>Microascales</taxon>
        <taxon>Ceratocystidaceae</taxon>
        <taxon>Ceratocystis</taxon>
    </lineage>
</organism>
<dbReference type="Proteomes" id="UP000222788">
    <property type="component" value="Unassembled WGS sequence"/>
</dbReference>
<feature type="region of interest" description="Disordered" evidence="7">
    <location>
        <begin position="47"/>
        <end position="127"/>
    </location>
</feature>
<reference evidence="10 11" key="2">
    <citation type="journal article" date="2013" name="IMA Fungus">
        <title>IMA Genome-F 1: Ceratocystis fimbriata: Draft nuclear genome sequence for the plant pathogen, Ceratocystis fimbriata.</title>
        <authorList>
            <person name="Wilken P.M."/>
            <person name="Steenkamp E.T."/>
            <person name="Wingfield M.J."/>
            <person name="de Beer Z.W."/>
            <person name="Wingfield B.D."/>
        </authorList>
    </citation>
    <scope>NUCLEOTIDE SEQUENCE [LARGE SCALE GENOMIC DNA]</scope>
    <source>
        <strain evidence="10 11">CBS 114723</strain>
    </source>
</reference>
<feature type="compositionally biased region" description="Polar residues" evidence="7">
    <location>
        <begin position="679"/>
        <end position="691"/>
    </location>
</feature>
<evidence type="ECO:0000256" key="2">
    <source>
        <dbReference type="ARBA" id="ARBA00022723"/>
    </source>
</evidence>
<dbReference type="GO" id="GO:0008270">
    <property type="term" value="F:zinc ion binding"/>
    <property type="evidence" value="ECO:0007669"/>
    <property type="project" value="UniProtKB-KW"/>
</dbReference>
<dbReference type="PANTHER" id="PTHR15067:SF7">
    <property type="entry name" value="E3 UBIQUITIN-PROTEIN LIGASE DMA1-RELATED"/>
    <property type="match status" value="1"/>
</dbReference>
<dbReference type="Gene3D" id="2.60.200.20">
    <property type="match status" value="1"/>
</dbReference>
<dbReference type="STRING" id="1035309.A0A2C5W0L6"/>
<feature type="compositionally biased region" description="Low complexity" evidence="7">
    <location>
        <begin position="12"/>
        <end position="34"/>
    </location>
</feature>
<evidence type="ECO:0000256" key="7">
    <source>
        <dbReference type="SAM" id="MobiDB-lite"/>
    </source>
</evidence>
<proteinExistence type="predicted"/>
<feature type="compositionally biased region" description="Low complexity" evidence="7">
    <location>
        <begin position="186"/>
        <end position="197"/>
    </location>
</feature>
<dbReference type="PANTHER" id="PTHR15067">
    <property type="entry name" value="E3 UBIQUITIN-PROTEIN LIGASE RNF8"/>
    <property type="match status" value="1"/>
</dbReference>
<dbReference type="EMBL" id="APWK03000228">
    <property type="protein sequence ID" value="PHH49269.1"/>
    <property type="molecule type" value="Genomic_DNA"/>
</dbReference>
<evidence type="ECO:0000256" key="6">
    <source>
        <dbReference type="PROSITE-ProRule" id="PRU00175"/>
    </source>
</evidence>
<feature type="compositionally biased region" description="Polar residues" evidence="7">
    <location>
        <begin position="714"/>
        <end position="723"/>
    </location>
</feature>
<dbReference type="PROSITE" id="PS50006">
    <property type="entry name" value="FHA_DOMAIN"/>
    <property type="match status" value="1"/>
</dbReference>
<feature type="region of interest" description="Disordered" evidence="7">
    <location>
        <begin position="165"/>
        <end position="197"/>
    </location>
</feature>